<feature type="signal peptide" evidence="1">
    <location>
        <begin position="1"/>
        <end position="17"/>
    </location>
</feature>
<keyword evidence="3" id="KW-1185">Reference proteome</keyword>
<accession>A0AAV9HWL0</accession>
<proteinExistence type="predicted"/>
<organism evidence="2 3">
    <name type="scientific">Cladorrhinum samala</name>
    <dbReference type="NCBI Taxonomy" id="585594"/>
    <lineage>
        <taxon>Eukaryota</taxon>
        <taxon>Fungi</taxon>
        <taxon>Dikarya</taxon>
        <taxon>Ascomycota</taxon>
        <taxon>Pezizomycotina</taxon>
        <taxon>Sordariomycetes</taxon>
        <taxon>Sordariomycetidae</taxon>
        <taxon>Sordariales</taxon>
        <taxon>Podosporaceae</taxon>
        <taxon>Cladorrhinum</taxon>
    </lineage>
</organism>
<comment type="caution">
    <text evidence="2">The sequence shown here is derived from an EMBL/GenBank/DDBJ whole genome shotgun (WGS) entry which is preliminary data.</text>
</comment>
<evidence type="ECO:0000256" key="1">
    <source>
        <dbReference type="SAM" id="SignalP"/>
    </source>
</evidence>
<reference evidence="2" key="2">
    <citation type="submission" date="2023-06" db="EMBL/GenBank/DDBJ databases">
        <authorList>
            <consortium name="Lawrence Berkeley National Laboratory"/>
            <person name="Mondo S.J."/>
            <person name="Hensen N."/>
            <person name="Bonometti L."/>
            <person name="Westerberg I."/>
            <person name="Brannstrom I.O."/>
            <person name="Guillou S."/>
            <person name="Cros-Aarteil S."/>
            <person name="Calhoun S."/>
            <person name="Haridas S."/>
            <person name="Kuo A."/>
            <person name="Pangilinan J."/>
            <person name="Riley R."/>
            <person name="Labutti K."/>
            <person name="Andreopoulos B."/>
            <person name="Lipzen A."/>
            <person name="Chen C."/>
            <person name="Yanf M."/>
            <person name="Daum C."/>
            <person name="Ng V."/>
            <person name="Clum A."/>
            <person name="Steindorff A."/>
            <person name="Ohm R."/>
            <person name="Martin F."/>
            <person name="Silar P."/>
            <person name="Natvig D."/>
            <person name="Lalanne C."/>
            <person name="Gautier V."/>
            <person name="Ament-Velasquez S.L."/>
            <person name="Kruys A."/>
            <person name="Hutchinson M.I."/>
            <person name="Powell A.J."/>
            <person name="Barry K."/>
            <person name="Miller A.N."/>
            <person name="Grigoriev I.V."/>
            <person name="Debuchy R."/>
            <person name="Gladieux P."/>
            <person name="Thoren M.H."/>
            <person name="Johannesson H."/>
        </authorList>
    </citation>
    <scope>NUCLEOTIDE SEQUENCE</scope>
    <source>
        <strain evidence="2">PSN324</strain>
    </source>
</reference>
<keyword evidence="1" id="KW-0732">Signal</keyword>
<dbReference type="EMBL" id="MU864954">
    <property type="protein sequence ID" value="KAK4463888.1"/>
    <property type="molecule type" value="Genomic_DNA"/>
</dbReference>
<dbReference type="AlphaFoldDB" id="A0AAV9HWL0"/>
<evidence type="ECO:0008006" key="4">
    <source>
        <dbReference type="Google" id="ProtNLM"/>
    </source>
</evidence>
<name>A0AAV9HWL0_9PEZI</name>
<sequence>MFSHLMNIFVFPGILHALCHDAANQFIPPFFSSKLLEGLGPCRPAVVARIAHVGCRDRMHQPCRGLAHTTLGALPD</sequence>
<evidence type="ECO:0000313" key="2">
    <source>
        <dbReference type="EMBL" id="KAK4463888.1"/>
    </source>
</evidence>
<protein>
    <recommendedName>
        <fullName evidence="4">Secreted protein</fullName>
    </recommendedName>
</protein>
<dbReference type="Proteomes" id="UP001321749">
    <property type="component" value="Unassembled WGS sequence"/>
</dbReference>
<gene>
    <name evidence="2" type="ORF">QBC42DRAFT_264552</name>
</gene>
<evidence type="ECO:0000313" key="3">
    <source>
        <dbReference type="Proteomes" id="UP001321749"/>
    </source>
</evidence>
<feature type="chain" id="PRO_5043956413" description="Secreted protein" evidence="1">
    <location>
        <begin position="18"/>
        <end position="76"/>
    </location>
</feature>
<reference evidence="2" key="1">
    <citation type="journal article" date="2023" name="Mol. Phylogenet. Evol.">
        <title>Genome-scale phylogeny and comparative genomics of the fungal order Sordariales.</title>
        <authorList>
            <person name="Hensen N."/>
            <person name="Bonometti L."/>
            <person name="Westerberg I."/>
            <person name="Brannstrom I.O."/>
            <person name="Guillou S."/>
            <person name="Cros-Aarteil S."/>
            <person name="Calhoun S."/>
            <person name="Haridas S."/>
            <person name="Kuo A."/>
            <person name="Mondo S."/>
            <person name="Pangilinan J."/>
            <person name="Riley R."/>
            <person name="LaButti K."/>
            <person name="Andreopoulos B."/>
            <person name="Lipzen A."/>
            <person name="Chen C."/>
            <person name="Yan M."/>
            <person name="Daum C."/>
            <person name="Ng V."/>
            <person name="Clum A."/>
            <person name="Steindorff A."/>
            <person name="Ohm R.A."/>
            <person name="Martin F."/>
            <person name="Silar P."/>
            <person name="Natvig D.O."/>
            <person name="Lalanne C."/>
            <person name="Gautier V."/>
            <person name="Ament-Velasquez S.L."/>
            <person name="Kruys A."/>
            <person name="Hutchinson M.I."/>
            <person name="Powell A.J."/>
            <person name="Barry K."/>
            <person name="Miller A.N."/>
            <person name="Grigoriev I.V."/>
            <person name="Debuchy R."/>
            <person name="Gladieux P."/>
            <person name="Hiltunen Thoren M."/>
            <person name="Johannesson H."/>
        </authorList>
    </citation>
    <scope>NUCLEOTIDE SEQUENCE</scope>
    <source>
        <strain evidence="2">PSN324</strain>
    </source>
</reference>